<dbReference type="Pfam" id="PF00179">
    <property type="entry name" value="UQ_con"/>
    <property type="match status" value="1"/>
</dbReference>
<dbReference type="PROSITE" id="PS50127">
    <property type="entry name" value="UBC_2"/>
    <property type="match status" value="1"/>
</dbReference>
<dbReference type="EMBL" id="ML993879">
    <property type="protein sequence ID" value="KAF2204306.1"/>
    <property type="molecule type" value="Genomic_DNA"/>
</dbReference>
<evidence type="ECO:0000256" key="3">
    <source>
        <dbReference type="SAM" id="MobiDB-lite"/>
    </source>
</evidence>
<evidence type="ECO:0000313" key="5">
    <source>
        <dbReference type="EMBL" id="KAF2204306.1"/>
    </source>
</evidence>
<evidence type="ECO:0000256" key="1">
    <source>
        <dbReference type="ARBA" id="ARBA00022679"/>
    </source>
</evidence>
<dbReference type="InterPro" id="IPR000608">
    <property type="entry name" value="UBC"/>
</dbReference>
<feature type="compositionally biased region" description="Acidic residues" evidence="3">
    <location>
        <begin position="606"/>
        <end position="639"/>
    </location>
</feature>
<comment type="caution">
    <text evidence="5">The sequence shown here is derived from an EMBL/GenBank/DDBJ whole genome shotgun (WGS) entry which is preliminary data.</text>
</comment>
<dbReference type="CDD" id="cd23837">
    <property type="entry name" value="UBCc_UBE2O"/>
    <property type="match status" value="1"/>
</dbReference>
<dbReference type="Pfam" id="PF23046">
    <property type="entry name" value="tSH3-B_UBE2O"/>
    <property type="match status" value="1"/>
</dbReference>
<evidence type="ECO:0000256" key="2">
    <source>
        <dbReference type="ARBA" id="ARBA00022786"/>
    </source>
</evidence>
<gene>
    <name evidence="5" type="ORF">GQ43DRAFT_438032</name>
</gene>
<dbReference type="GO" id="GO:0061631">
    <property type="term" value="F:ubiquitin conjugating enzyme activity"/>
    <property type="evidence" value="ECO:0007669"/>
    <property type="project" value="TreeGrafter"/>
</dbReference>
<dbReference type="Gene3D" id="3.10.110.10">
    <property type="entry name" value="Ubiquitin Conjugating Enzyme"/>
    <property type="match status" value="1"/>
</dbReference>
<dbReference type="InterPro" id="IPR016135">
    <property type="entry name" value="UBQ-conjugating_enzyme/RWD"/>
</dbReference>
<keyword evidence="6" id="KW-1185">Reference proteome</keyword>
<evidence type="ECO:0000259" key="4">
    <source>
        <dbReference type="PROSITE" id="PS50127"/>
    </source>
</evidence>
<proteinExistence type="predicted"/>
<evidence type="ECO:0000313" key="6">
    <source>
        <dbReference type="Proteomes" id="UP000799536"/>
    </source>
</evidence>
<feature type="region of interest" description="Disordered" evidence="3">
    <location>
        <begin position="606"/>
        <end position="675"/>
    </location>
</feature>
<dbReference type="SMART" id="SM00212">
    <property type="entry name" value="UBCc"/>
    <property type="match status" value="1"/>
</dbReference>
<organism evidence="5 6">
    <name type="scientific">Delitschia confertaspora ATCC 74209</name>
    <dbReference type="NCBI Taxonomy" id="1513339"/>
    <lineage>
        <taxon>Eukaryota</taxon>
        <taxon>Fungi</taxon>
        <taxon>Dikarya</taxon>
        <taxon>Ascomycota</taxon>
        <taxon>Pezizomycotina</taxon>
        <taxon>Dothideomycetes</taxon>
        <taxon>Pleosporomycetidae</taxon>
        <taxon>Pleosporales</taxon>
        <taxon>Delitschiaceae</taxon>
        <taxon>Delitschia</taxon>
    </lineage>
</organism>
<dbReference type="Proteomes" id="UP000799536">
    <property type="component" value="Unassembled WGS sequence"/>
</dbReference>
<dbReference type="AlphaFoldDB" id="A0A9P4MV45"/>
<dbReference type="SUPFAM" id="SSF54495">
    <property type="entry name" value="UBC-like"/>
    <property type="match status" value="1"/>
</dbReference>
<dbReference type="PANTHER" id="PTHR46116:SF15">
    <property type="entry name" value="(E3-INDEPENDENT) E2 UBIQUITIN-CONJUGATING ENZYME"/>
    <property type="match status" value="1"/>
</dbReference>
<reference evidence="5" key="1">
    <citation type="journal article" date="2020" name="Stud. Mycol.">
        <title>101 Dothideomycetes genomes: a test case for predicting lifestyles and emergence of pathogens.</title>
        <authorList>
            <person name="Haridas S."/>
            <person name="Albert R."/>
            <person name="Binder M."/>
            <person name="Bloem J."/>
            <person name="Labutti K."/>
            <person name="Salamov A."/>
            <person name="Andreopoulos B."/>
            <person name="Baker S."/>
            <person name="Barry K."/>
            <person name="Bills G."/>
            <person name="Bluhm B."/>
            <person name="Cannon C."/>
            <person name="Castanera R."/>
            <person name="Culley D."/>
            <person name="Daum C."/>
            <person name="Ezra D."/>
            <person name="Gonzalez J."/>
            <person name="Henrissat B."/>
            <person name="Kuo A."/>
            <person name="Liang C."/>
            <person name="Lipzen A."/>
            <person name="Lutzoni F."/>
            <person name="Magnuson J."/>
            <person name="Mondo S."/>
            <person name="Nolan M."/>
            <person name="Ohm R."/>
            <person name="Pangilinan J."/>
            <person name="Park H.-J."/>
            <person name="Ramirez L."/>
            <person name="Alfaro M."/>
            <person name="Sun H."/>
            <person name="Tritt A."/>
            <person name="Yoshinaga Y."/>
            <person name="Zwiers L.-H."/>
            <person name="Turgeon B."/>
            <person name="Goodwin S."/>
            <person name="Spatafora J."/>
            <person name="Crous P."/>
            <person name="Grigoriev I."/>
        </authorList>
    </citation>
    <scope>NUCLEOTIDE SEQUENCE</scope>
    <source>
        <strain evidence="5">ATCC 74209</strain>
    </source>
</reference>
<feature type="domain" description="UBC core" evidence="4">
    <location>
        <begin position="720"/>
        <end position="884"/>
    </location>
</feature>
<keyword evidence="1" id="KW-0808">Transferase</keyword>
<feature type="compositionally biased region" description="Polar residues" evidence="3">
    <location>
        <begin position="664"/>
        <end position="675"/>
    </location>
</feature>
<keyword evidence="2" id="KW-0833">Ubl conjugation pathway</keyword>
<name>A0A9P4MV45_9PLEO</name>
<dbReference type="Pfam" id="PF23043">
    <property type="entry name" value="SH3-B_UBE2O"/>
    <property type="match status" value="1"/>
</dbReference>
<sequence length="974" mass="109003">MATSTVHFCCEDTVSLKDDKHMVGIIDRSFGDVDSHEPKPQREYPDDIQRHKDIPKEQFNKFMRTGVPPRGTVLVAWQTGVKTELIPEERLELLDRALYVGDVVKKNARDPMSGTVVGTKTVVSLLPRSTFQCGRSIFPMHEVDNYAIRGVLAEELINVHEYQEGALVIYGDWMGRIEEVYDEITVKLSNNSVVVVEDPMDLEPDDHVVERISVGDWVTTKKGNLRRGRWQYGAFDPNVKPHGVVVETRPFELDVHWLTRRPTLPVAAADLMEPPSTLYRDDFESDRFFIYDASGSDASTLPQEANGQGPSYHVAEVSVGDRVRFKDLDGAAVKYDGTSRLPNGVSRGTLCKTPRTETLGYDMNVFTVMETHSEVTVQWQDLSITTQPSTSLIPDPNVEDDDEVWPGEIVCTKENTSETVDPLWATKPAKIGVVQEVKPRDRIASVCWFSSHNIRFFEEHILPGRDLGDISETTEEVSLYDIRSTPSLTRRRGDFVLIDSDDSPVATDQGSYWFGKIVRPQSPYWFGEVIDLGLDGKVTVRLGAIKPVVDIRVPISHVTLVYSSDMDSQFDFMPTLEGESVDDDSDAYDSDFDAEEFEEMWAEYEDGDAEPLEDDNEGGWTTEDETTDDDDESMPDLEEPERAMDTSKTTPEVLSDSEHRKPPETSTPVQPFQPTTEIHAPAEVPTASVEDGPLAPFLILDTPPPADHHYLDTPTPASSTLMKRIAKEHKILRSSLPPQIYVRTWESRLDLLRVLIIGPLETPYEYAPFVIDFHLAPPFPSSPPQAFFHSWTNGNGPVNPNLYEDGKICLSLLGTWHADEKGESWSEKRSTVLQVLVSVLGLVLCREPYYNEAGYDGLRGGAETKIASGLYSERAYFRAKGFIVHALEKGVEPFGEVLRHLYTEKSPGAPHLLEKAISKAKDIIERSEEAAQEAERDGLSMISLGAVVMLKRQVERLEALCGEEDTSGDQVMSG</sequence>
<dbReference type="OrthoDB" id="47801at2759"/>
<protein>
    <recommendedName>
        <fullName evidence="4">UBC core domain-containing protein</fullName>
    </recommendedName>
</protein>
<accession>A0A9P4MV45</accession>
<dbReference type="InterPro" id="IPR057733">
    <property type="entry name" value="UBE2O-like_SH3-B"/>
</dbReference>
<dbReference type="InterPro" id="IPR057735">
    <property type="entry name" value="UBE2O-like_tSH3-B"/>
</dbReference>
<dbReference type="PANTHER" id="PTHR46116">
    <property type="entry name" value="(E3-INDEPENDENT) E2 UBIQUITIN-CONJUGATING ENZYME"/>
    <property type="match status" value="1"/>
</dbReference>